<dbReference type="KEGG" id="mik:FOE78_10950"/>
<sequence>MSTFGLTMERNSWSPRSEEFYNQLLVGLGDEVIGQGHMVIVEIVADRDEELATYARWARDGSVDAVLCKDIGVGDDLEDRVDQLGLAHVVLGDTHQPVTANAVAVDNAGGLREALDYLRAAGHRRIDWITGPPAQFHTHVRMQAFSDYLADGLIEGVAAPANYDPERCREMLAAALRRDHPPTAFLVDGDFLATVVEDFVRHSGRVVPTDVSVMSWDDTLTCQRADPPISALEHHIADLGHAVGRCLVAAVEGRQLREVGPRPQLVIRAST</sequence>
<protein>
    <submittedName>
        <fullName evidence="5">LacI family transcriptional regulator</fullName>
    </submittedName>
</protein>
<dbReference type="SUPFAM" id="SSF53822">
    <property type="entry name" value="Periplasmic binding protein-like I"/>
    <property type="match status" value="1"/>
</dbReference>
<dbReference type="CDD" id="cd06267">
    <property type="entry name" value="PBP1_LacI_sugar_binding-like"/>
    <property type="match status" value="1"/>
</dbReference>
<dbReference type="EMBL" id="CP041692">
    <property type="protein sequence ID" value="QDP96350.1"/>
    <property type="molecule type" value="Genomic_DNA"/>
</dbReference>
<accession>A0A516PYV2</accession>
<evidence type="ECO:0000256" key="3">
    <source>
        <dbReference type="ARBA" id="ARBA00023163"/>
    </source>
</evidence>
<reference evidence="5 6" key="1">
    <citation type="submission" date="2019-07" db="EMBL/GenBank/DDBJ databases">
        <title>Microlunatus dokdonensis sp. nov. isolated from the rhizospheric soil of the wild plant Elymus tsukushiensis.</title>
        <authorList>
            <person name="Ghim S.-Y."/>
            <person name="Hwang Y.-J."/>
            <person name="Son J.-S."/>
            <person name="Shin J.-H."/>
        </authorList>
    </citation>
    <scope>NUCLEOTIDE SEQUENCE [LARGE SCALE GENOMIC DNA]</scope>
    <source>
        <strain evidence="5 6">KUDC0627</strain>
    </source>
</reference>
<dbReference type="Proteomes" id="UP000319263">
    <property type="component" value="Chromosome"/>
</dbReference>
<dbReference type="AlphaFoldDB" id="A0A516PYV2"/>
<dbReference type="GO" id="GO:0000976">
    <property type="term" value="F:transcription cis-regulatory region binding"/>
    <property type="evidence" value="ECO:0007669"/>
    <property type="project" value="TreeGrafter"/>
</dbReference>
<keyword evidence="2" id="KW-0238">DNA-binding</keyword>
<evidence type="ECO:0000313" key="5">
    <source>
        <dbReference type="EMBL" id="QDP96350.1"/>
    </source>
</evidence>
<dbReference type="Gene3D" id="3.40.50.2300">
    <property type="match status" value="2"/>
</dbReference>
<evidence type="ECO:0000259" key="4">
    <source>
        <dbReference type="Pfam" id="PF13377"/>
    </source>
</evidence>
<keyword evidence="6" id="KW-1185">Reference proteome</keyword>
<dbReference type="Pfam" id="PF13377">
    <property type="entry name" value="Peripla_BP_3"/>
    <property type="match status" value="1"/>
</dbReference>
<dbReference type="RefSeq" id="WP_143986316.1">
    <property type="nucleotide sequence ID" value="NZ_CP041692.1"/>
</dbReference>
<organism evidence="5 6">
    <name type="scientific">Microlunatus elymi</name>
    <dbReference type="NCBI Taxonomy" id="2596828"/>
    <lineage>
        <taxon>Bacteria</taxon>
        <taxon>Bacillati</taxon>
        <taxon>Actinomycetota</taxon>
        <taxon>Actinomycetes</taxon>
        <taxon>Propionibacteriales</taxon>
        <taxon>Propionibacteriaceae</taxon>
        <taxon>Microlunatus</taxon>
    </lineage>
</organism>
<dbReference type="GO" id="GO:0003700">
    <property type="term" value="F:DNA-binding transcription factor activity"/>
    <property type="evidence" value="ECO:0007669"/>
    <property type="project" value="TreeGrafter"/>
</dbReference>
<dbReference type="InterPro" id="IPR046335">
    <property type="entry name" value="LacI/GalR-like_sensor"/>
</dbReference>
<dbReference type="OrthoDB" id="189006at2"/>
<evidence type="ECO:0000256" key="1">
    <source>
        <dbReference type="ARBA" id="ARBA00023015"/>
    </source>
</evidence>
<dbReference type="InterPro" id="IPR028082">
    <property type="entry name" value="Peripla_BP_I"/>
</dbReference>
<evidence type="ECO:0000313" key="6">
    <source>
        <dbReference type="Proteomes" id="UP000319263"/>
    </source>
</evidence>
<evidence type="ECO:0000256" key="2">
    <source>
        <dbReference type="ARBA" id="ARBA00023125"/>
    </source>
</evidence>
<name>A0A516PYV2_9ACTN</name>
<feature type="domain" description="Transcriptional regulator LacI/GalR-like sensor" evidence="4">
    <location>
        <begin position="116"/>
        <end position="271"/>
    </location>
</feature>
<dbReference type="PANTHER" id="PTHR30146:SF155">
    <property type="entry name" value="ALANINE RACEMASE"/>
    <property type="match status" value="1"/>
</dbReference>
<gene>
    <name evidence="5" type="ORF">FOE78_10950</name>
</gene>
<keyword evidence="3" id="KW-0804">Transcription</keyword>
<proteinExistence type="predicted"/>
<keyword evidence="1" id="KW-0805">Transcription regulation</keyword>
<dbReference type="PANTHER" id="PTHR30146">
    <property type="entry name" value="LACI-RELATED TRANSCRIPTIONAL REPRESSOR"/>
    <property type="match status" value="1"/>
</dbReference>